<dbReference type="Proteomes" id="UP000467148">
    <property type="component" value="Chromosome"/>
</dbReference>
<sequence>MLGLTLGKVNDGQLIVHTSLDNRSMFKKHIHAVQLLVCPYDEKPEDAANILWPKPPKTLTDMRDIANTDRSSPLLDEERVWLPLDYYTVDNLWVADEILTYDAVINVSKFKPGKAYSVRLVLVGPERLTRTKPYNMLYDAVRWVGSKLYRGVRRVFFLPIDQTPLPKGARYPNPDAGLYRVVHRSFVCPSTTSVAVDNAHAPNI</sequence>
<name>A0A7I7TGB2_9MYCO</name>
<dbReference type="EMBL" id="AP022596">
    <property type="protein sequence ID" value="BBY67743.1"/>
    <property type="molecule type" value="Genomic_DNA"/>
</dbReference>
<accession>A0A7I7TGB2</accession>
<keyword evidence="2" id="KW-1185">Reference proteome</keyword>
<evidence type="ECO:0000313" key="1">
    <source>
        <dbReference type="EMBL" id="BBY67743.1"/>
    </source>
</evidence>
<protein>
    <submittedName>
        <fullName evidence="1">Uncharacterized protein</fullName>
    </submittedName>
</protein>
<gene>
    <name evidence="1" type="ORF">MHEL_59860</name>
</gene>
<organism evidence="1 2">
    <name type="scientific">Mycolicibacterium helvum</name>
    <dbReference type="NCBI Taxonomy" id="1534349"/>
    <lineage>
        <taxon>Bacteria</taxon>
        <taxon>Bacillati</taxon>
        <taxon>Actinomycetota</taxon>
        <taxon>Actinomycetes</taxon>
        <taxon>Mycobacteriales</taxon>
        <taxon>Mycobacteriaceae</taxon>
        <taxon>Mycolicibacterium</taxon>
    </lineage>
</organism>
<dbReference type="KEGG" id="mhev:MHEL_59860"/>
<dbReference type="AlphaFoldDB" id="A0A7I7TGB2"/>
<proteinExistence type="predicted"/>
<reference evidence="1 2" key="1">
    <citation type="journal article" date="2019" name="Emerg. Microbes Infect.">
        <title>Comprehensive subspecies identification of 175 nontuberculous mycobacteria species based on 7547 genomic profiles.</title>
        <authorList>
            <person name="Matsumoto Y."/>
            <person name="Kinjo T."/>
            <person name="Motooka D."/>
            <person name="Nabeya D."/>
            <person name="Jung N."/>
            <person name="Uechi K."/>
            <person name="Horii T."/>
            <person name="Iida T."/>
            <person name="Fujita J."/>
            <person name="Nakamura S."/>
        </authorList>
    </citation>
    <scope>NUCLEOTIDE SEQUENCE [LARGE SCALE GENOMIC DNA]</scope>
    <source>
        <strain evidence="1 2">JCM 30396</strain>
    </source>
</reference>
<evidence type="ECO:0000313" key="2">
    <source>
        <dbReference type="Proteomes" id="UP000467148"/>
    </source>
</evidence>